<dbReference type="GO" id="GO:0016757">
    <property type="term" value="F:glycosyltransferase activity"/>
    <property type="evidence" value="ECO:0007669"/>
    <property type="project" value="UniProtKB-ARBA"/>
</dbReference>
<dbReference type="Pfam" id="PF06722">
    <property type="entry name" value="EryCIII-like_C"/>
    <property type="match status" value="1"/>
</dbReference>
<comment type="caution">
    <text evidence="2">The sequence shown here is derived from an EMBL/GenBank/DDBJ whole genome shotgun (WGS) entry which is preliminary data.</text>
</comment>
<evidence type="ECO:0000313" key="3">
    <source>
        <dbReference type="Proteomes" id="UP000256645"/>
    </source>
</evidence>
<feature type="domain" description="Erythromycin biosynthesis protein CIII-like C-terminal" evidence="1">
    <location>
        <begin position="341"/>
        <end position="460"/>
    </location>
</feature>
<organism evidence="2 3">
    <name type="scientific">Coleophoma cylindrospora</name>
    <dbReference type="NCBI Taxonomy" id="1849047"/>
    <lineage>
        <taxon>Eukaryota</taxon>
        <taxon>Fungi</taxon>
        <taxon>Dikarya</taxon>
        <taxon>Ascomycota</taxon>
        <taxon>Pezizomycotina</taxon>
        <taxon>Leotiomycetes</taxon>
        <taxon>Helotiales</taxon>
        <taxon>Dermateaceae</taxon>
        <taxon>Coleophoma</taxon>
    </lineage>
</organism>
<dbReference type="EMBL" id="PDLM01000057">
    <property type="protein sequence ID" value="RDW56347.1"/>
    <property type="molecule type" value="Genomic_DNA"/>
</dbReference>
<dbReference type="InterPro" id="IPR010610">
    <property type="entry name" value="EryCIII-like_C"/>
</dbReference>
<keyword evidence="3" id="KW-1185">Reference proteome</keyword>
<dbReference type="PANTHER" id="PTHR48050:SF13">
    <property type="entry name" value="STEROL 3-BETA-GLUCOSYLTRANSFERASE UGT80A2"/>
    <property type="match status" value="1"/>
</dbReference>
<dbReference type="AlphaFoldDB" id="A0A3D8Q3P8"/>
<evidence type="ECO:0000259" key="1">
    <source>
        <dbReference type="Pfam" id="PF06722"/>
    </source>
</evidence>
<dbReference type="OrthoDB" id="5835829at2759"/>
<dbReference type="InterPro" id="IPR050426">
    <property type="entry name" value="Glycosyltransferase_28"/>
</dbReference>
<dbReference type="PANTHER" id="PTHR48050">
    <property type="entry name" value="STEROL 3-BETA-GLUCOSYLTRANSFERASE"/>
    <property type="match status" value="1"/>
</dbReference>
<dbReference type="SUPFAM" id="SSF53756">
    <property type="entry name" value="UDP-Glycosyltransferase/glycogen phosphorylase"/>
    <property type="match status" value="1"/>
</dbReference>
<accession>A0A3D8Q3P8</accession>
<dbReference type="Gene3D" id="3.40.50.2000">
    <property type="entry name" value="Glycogen Phosphorylase B"/>
    <property type="match status" value="2"/>
</dbReference>
<dbReference type="STRING" id="1849047.A0A3D8Q3P8"/>
<dbReference type="Proteomes" id="UP000256645">
    <property type="component" value="Unassembled WGS sequence"/>
</dbReference>
<protein>
    <recommendedName>
        <fullName evidence="1">Erythromycin biosynthesis protein CIII-like C-terminal domain-containing protein</fullName>
    </recommendedName>
</protein>
<sequence length="477" mass="52013">MASATDLPSQPGLNDPVIMMSCFSLTGHFTPALQVAAYLAQRGYTVYFVTSPAFKTTLETTEPRIKFISAMGPAGMLPDAAQHPIFLGKTTGFESLVEIMGGWSMCMPSSLESLRRAMTQIRHENEGRKLIIVTEAAAPGVVALKLGAELPEGYTAVPKSLAFNIVPPIYTSLDQGPPLLGLPYDASHSEAVRSRNLTIAKLLALAFKSTYDQMRLTLQICGVQEAALTNLFGDHGDLIEHSPLEAMYTSHDIVLQMCIPSLEYPISDWPSNMRFGGTLPVKPLPVGFQFPSWFEQVEANSPNAPDPNPARKKIVTVAQGTLAIDWSALLVPTIRSLANRQDVIVIAILGVKEASLNIEIPANTIVVDYFPYDAAIMHTDVFVTNGSYGAFSHCVQHGVPMVLAGHSEDKADIGMRAEWAGFAINLRTGNPTAEMISRGIDRILGDIRYKERAHELMQEAQKFDALANLEKEVRALF</sequence>
<evidence type="ECO:0000313" key="2">
    <source>
        <dbReference type="EMBL" id="RDW56347.1"/>
    </source>
</evidence>
<name>A0A3D8Q3P8_9HELO</name>
<reference evidence="2 3" key="1">
    <citation type="journal article" date="2018" name="IMA Fungus">
        <title>IMA Genome-F 9: Draft genome sequence of Annulohypoxylon stygium, Aspergillus mulundensis, Berkeleyomyces basicola (syn. Thielaviopsis basicola), Ceratocystis smalleyi, two Cercospora beticola strains, Coleophoma cylindrospora, Fusarium fracticaudum, Phialophora cf. hyalina, and Morchella septimelata.</title>
        <authorList>
            <person name="Wingfield B.D."/>
            <person name="Bills G.F."/>
            <person name="Dong Y."/>
            <person name="Huang W."/>
            <person name="Nel W.J."/>
            <person name="Swalarsk-Parry B.S."/>
            <person name="Vaghefi N."/>
            <person name="Wilken P.M."/>
            <person name="An Z."/>
            <person name="de Beer Z.W."/>
            <person name="De Vos L."/>
            <person name="Chen L."/>
            <person name="Duong T.A."/>
            <person name="Gao Y."/>
            <person name="Hammerbacher A."/>
            <person name="Kikkert J.R."/>
            <person name="Li Y."/>
            <person name="Li H."/>
            <person name="Li K."/>
            <person name="Li Q."/>
            <person name="Liu X."/>
            <person name="Ma X."/>
            <person name="Naidoo K."/>
            <person name="Pethybridge S.J."/>
            <person name="Sun J."/>
            <person name="Steenkamp E.T."/>
            <person name="van der Nest M.A."/>
            <person name="van Wyk S."/>
            <person name="Wingfield M.J."/>
            <person name="Xiong C."/>
            <person name="Yue Q."/>
            <person name="Zhang X."/>
        </authorList>
    </citation>
    <scope>NUCLEOTIDE SEQUENCE [LARGE SCALE GENOMIC DNA]</scope>
    <source>
        <strain evidence="2 3">BP6252</strain>
    </source>
</reference>
<gene>
    <name evidence="2" type="ORF">BP6252_14175</name>
</gene>
<proteinExistence type="predicted"/>